<evidence type="ECO:0000256" key="1">
    <source>
        <dbReference type="SAM" id="SignalP"/>
    </source>
</evidence>
<organism evidence="3">
    <name type="scientific">Naegleria gruberi</name>
    <name type="common">Amoeba</name>
    <dbReference type="NCBI Taxonomy" id="5762"/>
    <lineage>
        <taxon>Eukaryota</taxon>
        <taxon>Discoba</taxon>
        <taxon>Heterolobosea</taxon>
        <taxon>Tetramitia</taxon>
        <taxon>Eutetramitia</taxon>
        <taxon>Vahlkampfiidae</taxon>
        <taxon>Naegleria</taxon>
    </lineage>
</organism>
<keyword evidence="3" id="KW-1185">Reference proteome</keyword>
<dbReference type="InParanoid" id="D2VFC4"/>
<name>D2VFC4_NAEGR</name>
<dbReference type="OrthoDB" id="10557729at2759"/>
<dbReference type="Proteomes" id="UP000006671">
    <property type="component" value="Unassembled WGS sequence"/>
</dbReference>
<gene>
    <name evidence="2" type="ORF">NAEGRDRAFT_79739</name>
</gene>
<evidence type="ECO:0008006" key="4">
    <source>
        <dbReference type="Google" id="ProtNLM"/>
    </source>
</evidence>
<evidence type="ECO:0000313" key="3">
    <source>
        <dbReference type="Proteomes" id="UP000006671"/>
    </source>
</evidence>
<sequence>MQRNTFAVLLLCLIGATCFINHVAASCPAGYYDSSNIERPCYQCSPGTYCPGDGKPYACPSGTVAPHQGASSCSSCSTKRSNSDHTICLLADTPANAQEYVYGSNLVINSKNPYYYITLYNSFGQAPRSVQLTIAGKQPVPVTLHASYTTGKPSETNAQFSNKGVNATISFEQDVFRILYLYIVPDNADYVIGDLKLFKYLDLIENLQPNQVNYYKFNAELSQYDRNMLLFRLDNVPAGSRVNFTLNCDFWKKDWSFPFSYTLYHSTLSNIAYPNENNANIIVKSQTSSHPSTSNIFYMPKDSTQFAIAFYYDNTYYYGEMYASAKIIN</sequence>
<proteinExistence type="predicted"/>
<feature type="chain" id="PRO_5003038617" description="Tyrosine-protein kinase ephrin type A/B receptor-like domain-containing protein" evidence="1">
    <location>
        <begin position="26"/>
        <end position="329"/>
    </location>
</feature>
<dbReference type="KEGG" id="ngr:NAEGRDRAFT_79739"/>
<protein>
    <recommendedName>
        <fullName evidence="4">Tyrosine-protein kinase ephrin type A/B receptor-like domain-containing protein</fullName>
    </recommendedName>
</protein>
<dbReference type="GeneID" id="8848239"/>
<accession>D2VFC4</accession>
<reference evidence="2 3" key="1">
    <citation type="journal article" date="2010" name="Cell">
        <title>The genome of Naegleria gruberi illuminates early eukaryotic versatility.</title>
        <authorList>
            <person name="Fritz-Laylin L.K."/>
            <person name="Prochnik S.E."/>
            <person name="Ginger M.L."/>
            <person name="Dacks J.B."/>
            <person name="Carpenter M.L."/>
            <person name="Field M.C."/>
            <person name="Kuo A."/>
            <person name="Paredez A."/>
            <person name="Chapman J."/>
            <person name="Pham J."/>
            <person name="Shu S."/>
            <person name="Neupane R."/>
            <person name="Cipriano M."/>
            <person name="Mancuso J."/>
            <person name="Tu H."/>
            <person name="Salamov A."/>
            <person name="Lindquist E."/>
            <person name="Shapiro H."/>
            <person name="Lucas S."/>
            <person name="Grigoriev I.V."/>
            <person name="Cande W.Z."/>
            <person name="Fulton C."/>
            <person name="Rokhsar D.S."/>
            <person name="Dawson S.C."/>
        </authorList>
    </citation>
    <scope>NUCLEOTIDE SEQUENCE [LARGE SCALE GENOMIC DNA]</scope>
    <source>
        <strain evidence="2 3">NEG-M</strain>
    </source>
</reference>
<dbReference type="AlphaFoldDB" id="D2VFC4"/>
<dbReference type="InterPro" id="IPR009030">
    <property type="entry name" value="Growth_fac_rcpt_cys_sf"/>
</dbReference>
<dbReference type="PROSITE" id="PS51257">
    <property type="entry name" value="PROKAR_LIPOPROTEIN"/>
    <property type="match status" value="1"/>
</dbReference>
<feature type="signal peptide" evidence="1">
    <location>
        <begin position="1"/>
        <end position="25"/>
    </location>
</feature>
<dbReference type="VEuPathDB" id="AmoebaDB:NAEGRDRAFT_79739"/>
<keyword evidence="1" id="KW-0732">Signal</keyword>
<dbReference type="RefSeq" id="XP_002677089.1">
    <property type="nucleotide sequence ID" value="XM_002677043.1"/>
</dbReference>
<dbReference type="EMBL" id="GG738868">
    <property type="protein sequence ID" value="EFC44345.1"/>
    <property type="molecule type" value="Genomic_DNA"/>
</dbReference>
<evidence type="ECO:0000313" key="2">
    <source>
        <dbReference type="EMBL" id="EFC44345.1"/>
    </source>
</evidence>
<dbReference type="SUPFAM" id="SSF57184">
    <property type="entry name" value="Growth factor receptor domain"/>
    <property type="match status" value="1"/>
</dbReference>